<keyword evidence="1" id="KW-0812">Transmembrane</keyword>
<organism evidence="2 3">
    <name type="scientific">Novosphingobium rhizovicinum</name>
    <dbReference type="NCBI Taxonomy" id="3228928"/>
    <lineage>
        <taxon>Bacteria</taxon>
        <taxon>Pseudomonadati</taxon>
        <taxon>Pseudomonadota</taxon>
        <taxon>Alphaproteobacteria</taxon>
        <taxon>Sphingomonadales</taxon>
        <taxon>Sphingomonadaceae</taxon>
        <taxon>Novosphingobium</taxon>
    </lineage>
</organism>
<comment type="caution">
    <text evidence="2">The sequence shown here is derived from an EMBL/GenBank/DDBJ whole genome shotgun (WGS) entry which is preliminary data.</text>
</comment>
<name>A0ABV3RD59_9SPHN</name>
<accession>A0ABV3RD59</accession>
<keyword evidence="1" id="KW-1133">Transmembrane helix</keyword>
<keyword evidence="3" id="KW-1185">Reference proteome</keyword>
<evidence type="ECO:0000313" key="3">
    <source>
        <dbReference type="Proteomes" id="UP001556118"/>
    </source>
</evidence>
<proteinExistence type="predicted"/>
<dbReference type="EMBL" id="JBFNXR010000047">
    <property type="protein sequence ID" value="MEW9855793.1"/>
    <property type="molecule type" value="Genomic_DNA"/>
</dbReference>
<feature type="transmembrane region" description="Helical" evidence="1">
    <location>
        <begin position="96"/>
        <end position="115"/>
    </location>
</feature>
<dbReference type="RefSeq" id="WP_367773760.1">
    <property type="nucleotide sequence ID" value="NZ_JBFNXR010000047.1"/>
</dbReference>
<dbReference type="Proteomes" id="UP001556118">
    <property type="component" value="Unassembled WGS sequence"/>
</dbReference>
<reference evidence="2 3" key="1">
    <citation type="submission" date="2024-06" db="EMBL/GenBank/DDBJ databases">
        <title>Novosphingobium rhizovicinus M1R2S20.</title>
        <authorList>
            <person name="Sun J.-Q."/>
        </authorList>
    </citation>
    <scope>NUCLEOTIDE SEQUENCE [LARGE SCALE GENOMIC DNA]</scope>
    <source>
        <strain evidence="2 3">M1R2S20</strain>
    </source>
</reference>
<evidence type="ECO:0000256" key="1">
    <source>
        <dbReference type="SAM" id="Phobius"/>
    </source>
</evidence>
<sequence length="135" mass="14108">MRELRRILLSRRWCALLLLTAALAVKALVPAGFMVSAEAQVLTVSICADASGAHLTREIVIPRQQTSEDRASQHAKSVVCPYAALSMAGTPGADPALLALALAFILALAFAPLPVPELAAPAQLRPPLRGPPIAA</sequence>
<gene>
    <name evidence="2" type="ORF">ABUH87_11625</name>
</gene>
<evidence type="ECO:0000313" key="2">
    <source>
        <dbReference type="EMBL" id="MEW9855793.1"/>
    </source>
</evidence>
<keyword evidence="1" id="KW-0472">Membrane</keyword>
<protein>
    <submittedName>
        <fullName evidence="2">DUF2946 family protein</fullName>
    </submittedName>
</protein>